<sequence>MLLRFLIHSLLCLCLLIGLCPQPAWAATVPERSPLTLELLQSRLKSPIQNDGVRTIDLSRMVIDLRPEEFRDQFYRLLQGQIQRSNAPLGLDLSYSLVQGEFKVSSLGLRTPLYGQALPIFSEAQQAQLARDRLRLSQLSQLSRSLLVTQPAALQITVLRAPLTLIQTRFEGFVNFTNTFFLGRVEAQGTVFSQGSDWTEARFSQTASFSSAIFQQDTKFRSVIFFDRAKFNQAQFQGSTNFQSSEFYANASFHQATFQQAANLTRIQCRDKADFAQTRWQMAVLFDRSKFAQAVFLTEAVFEKQVSFRQVQFNQPVNLRGASILNQADFSDAGFASTAYLNFSNLQFDPKQATILGNPGQIGSVISVPSLQGNEALLRRLVQNFRQLQQVSDANRIEYTIEKLRLQRLQQRILGTDLNTATRSQLQQVGFSVAQAEAIAQARTQQFFRSTNDIMRVEGIDLAAYVKVRDRIVTREPLSGGWLLDAAHWLGLNLLLLLTHYGTNFWLVFGTGLVAIAHFGIVFWGVDRFRRLYPKPVVPTAIETLWAAGGFSLISLVGLIAIFRSGEHPGFTLACLELVITPIPIVLTGLIYGRGRFHDLMTVSYFVEDASLRQLRFMIGRLPNIPAYPQFRERYSAIVWDRRWSWLNYFDFSLNNLFRLGFNDIRLRDQHIPGLITALVWYQWTIGLLYFALLLWTLSRTIPGLNLLIYFK</sequence>
<protein>
    <submittedName>
        <fullName evidence="3">Pentapeptide repeat-containing protein</fullName>
    </submittedName>
</protein>
<evidence type="ECO:0000313" key="4">
    <source>
        <dbReference type="Proteomes" id="UP000757435"/>
    </source>
</evidence>
<dbReference type="Pfam" id="PF12836">
    <property type="entry name" value="HHH_3"/>
    <property type="match status" value="1"/>
</dbReference>
<feature type="signal peptide" evidence="2">
    <location>
        <begin position="1"/>
        <end position="26"/>
    </location>
</feature>
<feature type="chain" id="PRO_5037453105" evidence="2">
    <location>
        <begin position="27"/>
        <end position="712"/>
    </location>
</feature>
<reference evidence="3" key="1">
    <citation type="submission" date="2021-05" db="EMBL/GenBank/DDBJ databases">
        <authorList>
            <person name="Pietrasiak N."/>
            <person name="Ward R."/>
            <person name="Stajich J.E."/>
            <person name="Kurbessoian T."/>
        </authorList>
    </citation>
    <scope>NUCLEOTIDE SEQUENCE</scope>
    <source>
        <strain evidence="3">UHER 2000/2452</strain>
    </source>
</reference>
<evidence type="ECO:0000256" key="2">
    <source>
        <dbReference type="SAM" id="SignalP"/>
    </source>
</evidence>
<dbReference type="AlphaFoldDB" id="A0A951QCU7"/>
<dbReference type="InterPro" id="IPR010994">
    <property type="entry name" value="RuvA_2-like"/>
</dbReference>
<dbReference type="Pfam" id="PF13576">
    <property type="entry name" value="Pentapeptide_3"/>
    <property type="match status" value="2"/>
</dbReference>
<accession>A0A951QCU7</accession>
<feature type="transmembrane region" description="Helical" evidence="1">
    <location>
        <begin position="545"/>
        <end position="564"/>
    </location>
</feature>
<feature type="transmembrane region" description="Helical" evidence="1">
    <location>
        <begin position="570"/>
        <end position="592"/>
    </location>
</feature>
<feature type="transmembrane region" description="Helical" evidence="1">
    <location>
        <begin position="505"/>
        <end position="524"/>
    </location>
</feature>
<proteinExistence type="predicted"/>
<dbReference type="EMBL" id="JAHHHD010000012">
    <property type="protein sequence ID" value="MBW4659544.1"/>
    <property type="molecule type" value="Genomic_DNA"/>
</dbReference>
<dbReference type="Proteomes" id="UP000757435">
    <property type="component" value="Unassembled WGS sequence"/>
</dbReference>
<keyword evidence="1" id="KW-0472">Membrane</keyword>
<name>A0A951QCU7_9CYAN</name>
<dbReference type="SUPFAM" id="SSF47781">
    <property type="entry name" value="RuvA domain 2-like"/>
    <property type="match status" value="1"/>
</dbReference>
<keyword evidence="2" id="KW-0732">Signal</keyword>
<feature type="transmembrane region" description="Helical" evidence="1">
    <location>
        <begin position="675"/>
        <end position="698"/>
    </location>
</feature>
<evidence type="ECO:0000313" key="3">
    <source>
        <dbReference type="EMBL" id="MBW4659544.1"/>
    </source>
</evidence>
<keyword evidence="1" id="KW-1133">Transmembrane helix</keyword>
<dbReference type="Gene3D" id="1.10.150.320">
    <property type="entry name" value="Photosystem II 12 kDa extrinsic protein"/>
    <property type="match status" value="1"/>
</dbReference>
<reference evidence="3" key="2">
    <citation type="journal article" date="2022" name="Microbiol. Resour. Announc.">
        <title>Metagenome Sequencing to Explore Phylogenomics of Terrestrial Cyanobacteria.</title>
        <authorList>
            <person name="Ward R.D."/>
            <person name="Stajich J.E."/>
            <person name="Johansen J.R."/>
            <person name="Huntemann M."/>
            <person name="Clum A."/>
            <person name="Foster B."/>
            <person name="Foster B."/>
            <person name="Roux S."/>
            <person name="Palaniappan K."/>
            <person name="Varghese N."/>
            <person name="Mukherjee S."/>
            <person name="Reddy T.B.K."/>
            <person name="Daum C."/>
            <person name="Copeland A."/>
            <person name="Chen I.A."/>
            <person name="Ivanova N.N."/>
            <person name="Kyrpides N.C."/>
            <person name="Shapiro N."/>
            <person name="Eloe-Fadrosh E.A."/>
            <person name="Pietrasiak N."/>
        </authorList>
    </citation>
    <scope>NUCLEOTIDE SEQUENCE</scope>
    <source>
        <strain evidence="3">UHER 2000/2452</strain>
    </source>
</reference>
<evidence type="ECO:0000256" key="1">
    <source>
        <dbReference type="SAM" id="Phobius"/>
    </source>
</evidence>
<comment type="caution">
    <text evidence="3">The sequence shown here is derived from an EMBL/GenBank/DDBJ whole genome shotgun (WGS) entry which is preliminary data.</text>
</comment>
<dbReference type="InterPro" id="IPR001646">
    <property type="entry name" value="5peptide_repeat"/>
</dbReference>
<gene>
    <name evidence="3" type="ORF">KME15_12785</name>
</gene>
<organism evidence="3 4">
    <name type="scientific">Drouetiella hepatica Uher 2000/2452</name>
    <dbReference type="NCBI Taxonomy" id="904376"/>
    <lineage>
        <taxon>Bacteria</taxon>
        <taxon>Bacillati</taxon>
        <taxon>Cyanobacteriota</taxon>
        <taxon>Cyanophyceae</taxon>
        <taxon>Oculatellales</taxon>
        <taxon>Oculatellaceae</taxon>
        <taxon>Drouetiella</taxon>
    </lineage>
</organism>
<keyword evidence="1" id="KW-0812">Transmembrane</keyword>